<dbReference type="Proteomes" id="UP000777438">
    <property type="component" value="Unassembled WGS sequence"/>
</dbReference>
<protein>
    <submittedName>
        <fullName evidence="3">Uncharacterized protein</fullName>
    </submittedName>
</protein>
<keyword evidence="2" id="KW-1133">Transmembrane helix</keyword>
<feature type="transmembrane region" description="Helical" evidence="2">
    <location>
        <begin position="480"/>
        <end position="502"/>
    </location>
</feature>
<keyword evidence="2" id="KW-0472">Membrane</keyword>
<proteinExistence type="predicted"/>
<feature type="compositionally biased region" description="Polar residues" evidence="1">
    <location>
        <begin position="1"/>
        <end position="10"/>
    </location>
</feature>
<dbReference type="OrthoDB" id="3561681at2759"/>
<evidence type="ECO:0000256" key="1">
    <source>
        <dbReference type="SAM" id="MobiDB-lite"/>
    </source>
</evidence>
<comment type="caution">
    <text evidence="3">The sequence shown here is derived from an EMBL/GenBank/DDBJ whole genome shotgun (WGS) entry which is preliminary data.</text>
</comment>
<dbReference type="Gene3D" id="1.20.58.340">
    <property type="entry name" value="Magnesium transport protein CorA, transmembrane region"/>
    <property type="match status" value="1"/>
</dbReference>
<gene>
    <name evidence="3" type="ORF">B0T10DRAFT_314938</name>
</gene>
<reference evidence="3 4" key="1">
    <citation type="journal article" date="2021" name="Nat. Commun.">
        <title>Genetic determinants of endophytism in the Arabidopsis root mycobiome.</title>
        <authorList>
            <person name="Mesny F."/>
            <person name="Miyauchi S."/>
            <person name="Thiergart T."/>
            <person name="Pickel B."/>
            <person name="Atanasova L."/>
            <person name="Karlsson M."/>
            <person name="Huettel B."/>
            <person name="Barry K.W."/>
            <person name="Haridas S."/>
            <person name="Chen C."/>
            <person name="Bauer D."/>
            <person name="Andreopoulos W."/>
            <person name="Pangilinan J."/>
            <person name="LaButti K."/>
            <person name="Riley R."/>
            <person name="Lipzen A."/>
            <person name="Clum A."/>
            <person name="Drula E."/>
            <person name="Henrissat B."/>
            <person name="Kohler A."/>
            <person name="Grigoriev I.V."/>
            <person name="Martin F.M."/>
            <person name="Hacquard S."/>
        </authorList>
    </citation>
    <scope>NUCLEOTIDE SEQUENCE [LARGE SCALE GENOMIC DNA]</scope>
    <source>
        <strain evidence="3 4">MPI-CAGE-CH-0241</strain>
    </source>
</reference>
<organism evidence="3 4">
    <name type="scientific">Thelonectria olida</name>
    <dbReference type="NCBI Taxonomy" id="1576542"/>
    <lineage>
        <taxon>Eukaryota</taxon>
        <taxon>Fungi</taxon>
        <taxon>Dikarya</taxon>
        <taxon>Ascomycota</taxon>
        <taxon>Pezizomycotina</taxon>
        <taxon>Sordariomycetes</taxon>
        <taxon>Hypocreomycetidae</taxon>
        <taxon>Hypocreales</taxon>
        <taxon>Nectriaceae</taxon>
        <taxon>Thelonectria</taxon>
    </lineage>
</organism>
<feature type="region of interest" description="Disordered" evidence="1">
    <location>
        <begin position="523"/>
        <end position="542"/>
    </location>
</feature>
<sequence>MATLSPTSAADSRGQEKSAGTTPQWPFNSACFDQVLDYEKDVADAFKDIEKFHLSNTTSLYALQVAEGYSNAQESILDDQKTAAILSSAVIGDETAGLRFFAATKVSPASRAQSSVAADKSHGKLQISSQTFRLLLSSLNVPVAFVTALARPYMVCGAGFRRTSKQGWDHWCLIPVRMIVPCRVQAKDHTKSTAGSNQLDPFHYIHLSGAKADIRGSYIGLFTQYAPHQGGTTVACFSLLDHRLRDIIEEPLSRVRGAVRRWSGMGLTINPHFIHLVYLSSVLRWWNNVLLCFNQELVMHEKQLQKETAADTSAFSHESKDINTSLHTMAAHLYRYKSELHRVENILSELRSAKFATIGNAAQDNLRIEYLMSQLNAIRSFSNELESKVQNILALLFNQIQVTNDRTMQAILTAAQEDNKMSQSIVIQSHELAQSMKNDSVAMKTIAILTMLFLPGTSFAAIFAMPFFTESKYLQAPAQVWIWTILTVAVTLISFGIFAHIIRRQTRGLPPMGFAKQDVESGVQAGTPLSSPRPPAVAAGIP</sequence>
<evidence type="ECO:0000256" key="2">
    <source>
        <dbReference type="SAM" id="Phobius"/>
    </source>
</evidence>
<dbReference type="EMBL" id="JAGPYM010000009">
    <property type="protein sequence ID" value="KAH6890269.1"/>
    <property type="molecule type" value="Genomic_DNA"/>
</dbReference>
<feature type="region of interest" description="Disordered" evidence="1">
    <location>
        <begin position="1"/>
        <end position="25"/>
    </location>
</feature>
<name>A0A9P8W5A4_9HYPO</name>
<keyword evidence="4" id="KW-1185">Reference proteome</keyword>
<accession>A0A9P8W5A4</accession>
<keyword evidence="2" id="KW-0812">Transmembrane</keyword>
<evidence type="ECO:0000313" key="3">
    <source>
        <dbReference type="EMBL" id="KAH6890269.1"/>
    </source>
</evidence>
<feature type="transmembrane region" description="Helical" evidence="2">
    <location>
        <begin position="446"/>
        <end position="468"/>
    </location>
</feature>
<evidence type="ECO:0000313" key="4">
    <source>
        <dbReference type="Proteomes" id="UP000777438"/>
    </source>
</evidence>
<dbReference type="AlphaFoldDB" id="A0A9P8W5A4"/>